<dbReference type="GO" id="GO:0005886">
    <property type="term" value="C:plasma membrane"/>
    <property type="evidence" value="ECO:0007669"/>
    <property type="project" value="UniProtKB-SubCell"/>
</dbReference>
<evidence type="ECO:0000313" key="11">
    <source>
        <dbReference type="EMBL" id="THF58680.1"/>
    </source>
</evidence>
<dbReference type="OrthoDB" id="175881at2"/>
<feature type="signal peptide" evidence="8">
    <location>
        <begin position="1"/>
        <end position="22"/>
    </location>
</feature>
<accession>A0A4S4AHC1</accession>
<reference evidence="11 12" key="1">
    <citation type="submission" date="2019-04" db="EMBL/GenBank/DDBJ databases">
        <title>Azoarcus rhizosphaerae sp. nov. isolated from rhizosphere of Ficus religiosa.</title>
        <authorList>
            <person name="Lin S.-Y."/>
            <person name="Hameed A."/>
            <person name="Hsu Y.-H."/>
            <person name="Young C.-C."/>
        </authorList>
    </citation>
    <scope>NUCLEOTIDE SEQUENCE [LARGE SCALE GENOMIC DNA]</scope>
    <source>
        <strain evidence="11 12">CC-YHH848</strain>
    </source>
</reference>
<dbReference type="Pfam" id="PF13385">
    <property type="entry name" value="Laminin_G_3"/>
    <property type="match status" value="1"/>
</dbReference>
<dbReference type="Pfam" id="PF10102">
    <property type="entry name" value="DUF2341"/>
    <property type="match status" value="1"/>
</dbReference>
<evidence type="ECO:0000256" key="8">
    <source>
        <dbReference type="SAM" id="SignalP"/>
    </source>
</evidence>
<dbReference type="Proteomes" id="UP000307956">
    <property type="component" value="Unassembled WGS sequence"/>
</dbReference>
<evidence type="ECO:0000256" key="4">
    <source>
        <dbReference type="ARBA" id="ARBA00022989"/>
    </source>
</evidence>
<comment type="caution">
    <text evidence="11">The sequence shown here is derived from an EMBL/GenBank/DDBJ whole genome shotgun (WGS) entry which is preliminary data.</text>
</comment>
<feature type="transmembrane region" description="Helical" evidence="7">
    <location>
        <begin position="517"/>
        <end position="540"/>
    </location>
</feature>
<dbReference type="InterPro" id="IPR050790">
    <property type="entry name" value="ExbB/TolQ_transport"/>
</dbReference>
<evidence type="ECO:0000256" key="6">
    <source>
        <dbReference type="RuleBase" id="RU004057"/>
    </source>
</evidence>
<evidence type="ECO:0000256" key="3">
    <source>
        <dbReference type="ARBA" id="ARBA00022692"/>
    </source>
</evidence>
<keyword evidence="6" id="KW-0813">Transport</keyword>
<keyword evidence="5 7" id="KW-0472">Membrane</keyword>
<evidence type="ECO:0000256" key="1">
    <source>
        <dbReference type="ARBA" id="ARBA00004651"/>
    </source>
</evidence>
<evidence type="ECO:0000256" key="2">
    <source>
        <dbReference type="ARBA" id="ARBA00022475"/>
    </source>
</evidence>
<dbReference type="GO" id="GO:0017038">
    <property type="term" value="P:protein import"/>
    <property type="evidence" value="ECO:0007669"/>
    <property type="project" value="TreeGrafter"/>
</dbReference>
<dbReference type="SUPFAM" id="SSF49899">
    <property type="entry name" value="Concanavalin A-like lectins/glucanases"/>
    <property type="match status" value="1"/>
</dbReference>
<feature type="transmembrane region" description="Helical" evidence="7">
    <location>
        <begin position="389"/>
        <end position="409"/>
    </location>
</feature>
<evidence type="ECO:0000256" key="5">
    <source>
        <dbReference type="ARBA" id="ARBA00023136"/>
    </source>
</evidence>
<keyword evidence="2" id="KW-1003">Cell membrane</keyword>
<proteinExistence type="inferred from homology"/>
<dbReference type="PANTHER" id="PTHR30625">
    <property type="entry name" value="PROTEIN TOLQ"/>
    <property type="match status" value="1"/>
</dbReference>
<feature type="domain" description="DUF2341" evidence="10">
    <location>
        <begin position="72"/>
        <end position="158"/>
    </location>
</feature>
<dbReference type="InterPro" id="IPR013320">
    <property type="entry name" value="ConA-like_dom_sf"/>
</dbReference>
<feature type="chain" id="PRO_5020188216" evidence="8">
    <location>
        <begin position="23"/>
        <end position="616"/>
    </location>
</feature>
<dbReference type="PANTHER" id="PTHR30625:SF3">
    <property type="entry name" value="TOL-PAL SYSTEM PROTEIN TOLQ"/>
    <property type="match status" value="1"/>
</dbReference>
<keyword evidence="12" id="KW-1185">Reference proteome</keyword>
<organism evidence="11 12">
    <name type="scientific">Pseudothauera rhizosphaerae</name>
    <dbReference type="NCBI Taxonomy" id="2565932"/>
    <lineage>
        <taxon>Bacteria</taxon>
        <taxon>Pseudomonadati</taxon>
        <taxon>Pseudomonadota</taxon>
        <taxon>Betaproteobacteria</taxon>
        <taxon>Rhodocyclales</taxon>
        <taxon>Zoogloeaceae</taxon>
        <taxon>Pseudothauera</taxon>
    </lineage>
</organism>
<feature type="transmembrane region" description="Helical" evidence="7">
    <location>
        <begin position="552"/>
        <end position="573"/>
    </location>
</feature>
<dbReference type="RefSeq" id="WP_136386194.1">
    <property type="nucleotide sequence ID" value="NZ_SSOD01000015.1"/>
</dbReference>
<dbReference type="InterPro" id="IPR002898">
    <property type="entry name" value="MotA_ExbB_proton_chnl"/>
</dbReference>
<dbReference type="Pfam" id="PF01618">
    <property type="entry name" value="MotA_ExbB"/>
    <property type="match status" value="1"/>
</dbReference>
<evidence type="ECO:0000256" key="7">
    <source>
        <dbReference type="SAM" id="Phobius"/>
    </source>
</evidence>
<keyword evidence="6" id="KW-0653">Protein transport</keyword>
<dbReference type="InterPro" id="IPR018765">
    <property type="entry name" value="DUF2341"/>
</dbReference>
<evidence type="ECO:0000313" key="12">
    <source>
        <dbReference type="Proteomes" id="UP000307956"/>
    </source>
</evidence>
<evidence type="ECO:0000259" key="10">
    <source>
        <dbReference type="Pfam" id="PF10102"/>
    </source>
</evidence>
<keyword evidence="8" id="KW-0732">Signal</keyword>
<protein>
    <submittedName>
        <fullName evidence="11">DUF2341 domain-containing protein</fullName>
    </submittedName>
</protein>
<comment type="similarity">
    <text evidence="6">Belongs to the exbB/tolQ family.</text>
</comment>
<dbReference type="EMBL" id="SSOD01000015">
    <property type="protein sequence ID" value="THF58680.1"/>
    <property type="molecule type" value="Genomic_DNA"/>
</dbReference>
<keyword evidence="3 7" id="KW-0812">Transmembrane</keyword>
<name>A0A4S4AHC1_9RHOO</name>
<evidence type="ECO:0000259" key="9">
    <source>
        <dbReference type="Pfam" id="PF01618"/>
    </source>
</evidence>
<comment type="subcellular location">
    <subcellularLocation>
        <location evidence="1">Cell membrane</location>
        <topology evidence="1">Multi-pass membrane protein</topology>
    </subcellularLocation>
    <subcellularLocation>
        <location evidence="6">Membrane</location>
        <topology evidence="6">Multi-pass membrane protein</topology>
    </subcellularLocation>
</comment>
<gene>
    <name evidence="11" type="ORF">E6O51_16970</name>
</gene>
<feature type="domain" description="MotA/TolQ/ExbB proton channel" evidence="9">
    <location>
        <begin position="483"/>
        <end position="587"/>
    </location>
</feature>
<sequence length="616" mass="64627">MQRFLTTLLFLLGFALSGVASAETPWWQSDWKYRKPLTINAAAAGLGESTGRVPVLVRLHSGNFAFDGVAADGKDIRFVGADGRSVLAHQIELFDASVGMALIWVDVPAISAGAPQTVWMYYGNENAPVGGNGQLTFDPDYVTVYHFGEQSGASRDTTAYSNHARNTLATAADGAVGRGLRFEGQPLEVPASPSLAIAEGGALTFSAWVRAEQVGPNQVIYARRFGASALLVGLDNGVPFVEVNGVRAVGDGPVNVGQHVHLALTAGNGQAVLYVDGRAAAILEAALPALNSDTLIGGDVALPPVPTDAVDAAATPDAAAATAATVTFNPFIGVIDEVRVSKVARSPALIQADARSQGPGAQLLAFGEDEQSAGVSHFGFILKAMPVDAWVVVVVLLLMFLVSWAIMILKSRYFGTVERANAAFNEHYRKAAGDSITRVNELANQGHLSSEVRDQSTLWNLYRMALDEVQGRQIHTGNKKLSDSALGAIRASLDAEVIRETERMAHRMNWLSTTIEGAPYVGLFGTVIGIMLVFAVAAIAGAVDINSVAPGMAAALLCTAAGLGVAIPALFGYNWLSARAEAIAADMSVFVDEFTARLAEESEDGTLGIVAPAGRA</sequence>
<dbReference type="Gene3D" id="2.60.120.200">
    <property type="match status" value="1"/>
</dbReference>
<dbReference type="AlphaFoldDB" id="A0A4S4AHC1"/>
<keyword evidence="4 7" id="KW-1133">Transmembrane helix</keyword>